<organism evidence="2 3">
    <name type="scientific">Elysia marginata</name>
    <dbReference type="NCBI Taxonomy" id="1093978"/>
    <lineage>
        <taxon>Eukaryota</taxon>
        <taxon>Metazoa</taxon>
        <taxon>Spiralia</taxon>
        <taxon>Lophotrochozoa</taxon>
        <taxon>Mollusca</taxon>
        <taxon>Gastropoda</taxon>
        <taxon>Heterobranchia</taxon>
        <taxon>Euthyneura</taxon>
        <taxon>Panpulmonata</taxon>
        <taxon>Sacoglossa</taxon>
        <taxon>Placobranchoidea</taxon>
        <taxon>Plakobranchidae</taxon>
        <taxon>Elysia</taxon>
    </lineage>
</organism>
<feature type="compositionally biased region" description="Polar residues" evidence="1">
    <location>
        <begin position="391"/>
        <end position="400"/>
    </location>
</feature>
<feature type="region of interest" description="Disordered" evidence="1">
    <location>
        <begin position="391"/>
        <end position="412"/>
    </location>
</feature>
<reference evidence="2 3" key="1">
    <citation type="journal article" date="2021" name="Elife">
        <title>Chloroplast acquisition without the gene transfer in kleptoplastic sea slugs, Plakobranchus ocellatus.</title>
        <authorList>
            <person name="Maeda T."/>
            <person name="Takahashi S."/>
            <person name="Yoshida T."/>
            <person name="Shimamura S."/>
            <person name="Takaki Y."/>
            <person name="Nagai Y."/>
            <person name="Toyoda A."/>
            <person name="Suzuki Y."/>
            <person name="Arimoto A."/>
            <person name="Ishii H."/>
            <person name="Satoh N."/>
            <person name="Nishiyama T."/>
            <person name="Hasebe M."/>
            <person name="Maruyama T."/>
            <person name="Minagawa J."/>
            <person name="Obokata J."/>
            <person name="Shigenobu S."/>
        </authorList>
    </citation>
    <scope>NUCLEOTIDE SEQUENCE [LARGE SCALE GENOMIC DNA]</scope>
</reference>
<feature type="region of interest" description="Disordered" evidence="1">
    <location>
        <begin position="281"/>
        <end position="348"/>
    </location>
</feature>
<feature type="compositionally biased region" description="Polar residues" evidence="1">
    <location>
        <begin position="32"/>
        <end position="52"/>
    </location>
</feature>
<proteinExistence type="predicted"/>
<evidence type="ECO:0000256" key="1">
    <source>
        <dbReference type="SAM" id="MobiDB-lite"/>
    </source>
</evidence>
<dbReference type="AlphaFoldDB" id="A0AAV4JPZ1"/>
<name>A0AAV4JPZ1_9GAST</name>
<keyword evidence="3" id="KW-1185">Reference proteome</keyword>
<evidence type="ECO:0000313" key="3">
    <source>
        <dbReference type="Proteomes" id="UP000762676"/>
    </source>
</evidence>
<evidence type="ECO:0000313" key="2">
    <source>
        <dbReference type="EMBL" id="GFS23022.1"/>
    </source>
</evidence>
<protein>
    <submittedName>
        <fullName evidence="2">Uncharacterized protein</fullName>
    </submittedName>
</protein>
<dbReference type="EMBL" id="BMAT01003294">
    <property type="protein sequence ID" value="GFS23022.1"/>
    <property type="molecule type" value="Genomic_DNA"/>
</dbReference>
<dbReference type="Proteomes" id="UP000762676">
    <property type="component" value="Unassembled WGS sequence"/>
</dbReference>
<feature type="region of interest" description="Disordered" evidence="1">
    <location>
        <begin position="26"/>
        <end position="59"/>
    </location>
</feature>
<feature type="compositionally biased region" description="Basic and acidic residues" evidence="1">
    <location>
        <begin position="330"/>
        <end position="347"/>
    </location>
</feature>
<gene>
    <name evidence="2" type="ORF">ElyMa_001629300</name>
</gene>
<comment type="caution">
    <text evidence="2">The sequence shown here is derived from an EMBL/GenBank/DDBJ whole genome shotgun (WGS) entry which is preliminary data.</text>
</comment>
<accession>A0AAV4JPZ1</accession>
<sequence>MDILIPPTRRKSSFLIRDILGDRKDIKETRSTEPASQNEASDCQEVDSNLGFSTPERLDPCKPQIEGLKTVSGIADFAERNSIDNPFVKVLDQDSRFFHTILKQRLLVQGQQRYVKDDFEDREFHNRDVNLKRQDYGFEHAQEFKGKLENKTAEDLFDHDRILNLKKLEKETYFLEEPKNDKQYQTQRNYLTKTNEYNDIRPNMEQALHQGLKTKIQRSDAGINGGDGLIPDFDDDYRVTNSAGNTKKHKNTTPFWSEDISVKDSMDVVDVSKTARVSPADYCTSTSLPQPSPTPSPASSSSPPSPLPSPATPSAHARFPMLFPIYNKDLPQKSDDRDPARQSKDQEAMMFASRSSLPPRPVPHHPQPLACLRPTTTSLPPIFPFRVTQHQGLHQPMTSSSRHHLPPGQGHPCLGFPPLSSAGFLSRGEFPFCSA</sequence>